<dbReference type="EMBL" id="RDBF01000005">
    <property type="protein sequence ID" value="RLV56077.1"/>
    <property type="molecule type" value="Genomic_DNA"/>
</dbReference>
<evidence type="ECO:0000256" key="1">
    <source>
        <dbReference type="SAM" id="MobiDB-lite"/>
    </source>
</evidence>
<comment type="caution">
    <text evidence="2">The sequence shown here is derived from an EMBL/GenBank/DDBJ whole genome shotgun (WGS) entry which is preliminary data.</text>
</comment>
<proteinExistence type="predicted"/>
<dbReference type="RefSeq" id="WP_121794273.1">
    <property type="nucleotide sequence ID" value="NZ_RDBF01000005.1"/>
</dbReference>
<evidence type="ECO:0000313" key="2">
    <source>
        <dbReference type="EMBL" id="RLV56077.1"/>
    </source>
</evidence>
<dbReference type="Proteomes" id="UP000282515">
    <property type="component" value="Unassembled WGS sequence"/>
</dbReference>
<dbReference type="OrthoDB" id="4774211at2"/>
<evidence type="ECO:0000313" key="3">
    <source>
        <dbReference type="Proteomes" id="UP000282515"/>
    </source>
</evidence>
<protein>
    <submittedName>
        <fullName evidence="2">Uncharacterized protein</fullName>
    </submittedName>
</protein>
<dbReference type="AlphaFoldDB" id="A0A3L8PL47"/>
<sequence>MNQHNFAATPPGRPGDHDTESLVVDCDRCVVRSPGACADCVVSVLLGPPVHDPVQIDEEERAALDALAGSGLVPPLRLVTVTPSSPPDPAGA</sequence>
<name>A0A3L8PL47_9ACTN</name>
<keyword evidence="3" id="KW-1185">Reference proteome</keyword>
<accession>A0A3L8PL47</accession>
<gene>
    <name evidence="2" type="ORF">D9V41_08540</name>
</gene>
<feature type="region of interest" description="Disordered" evidence="1">
    <location>
        <begin position="1"/>
        <end position="20"/>
    </location>
</feature>
<reference evidence="2 3" key="1">
    <citation type="submission" date="2018-10" db="EMBL/GenBank/DDBJ databases">
        <title>Aeromicrobium sp. 9W16Y-2 whole genome shotgun sequence.</title>
        <authorList>
            <person name="Li F."/>
        </authorList>
    </citation>
    <scope>NUCLEOTIDE SEQUENCE [LARGE SCALE GENOMIC DNA]</scope>
    <source>
        <strain evidence="2 3">9W16Y-2</strain>
    </source>
</reference>
<organism evidence="2 3">
    <name type="scientific">Aeromicrobium phragmitis</name>
    <dbReference type="NCBI Taxonomy" id="2478914"/>
    <lineage>
        <taxon>Bacteria</taxon>
        <taxon>Bacillati</taxon>
        <taxon>Actinomycetota</taxon>
        <taxon>Actinomycetes</taxon>
        <taxon>Propionibacteriales</taxon>
        <taxon>Nocardioidaceae</taxon>
        <taxon>Aeromicrobium</taxon>
    </lineage>
</organism>